<dbReference type="PANTHER" id="PTHR22642:SF2">
    <property type="entry name" value="PROTEIN LONG AFTER FAR-RED 3"/>
    <property type="match status" value="1"/>
</dbReference>
<dbReference type="Proteomes" id="UP000053718">
    <property type="component" value="Unassembled WGS sequence"/>
</dbReference>
<sequence length="567" mass="61823">MRIVTSLLATLVLGLSAGHSSTVMADTVLYHNFTGYTLSGEPGNNAELKQFEALLVIDGKVSAIGSVNSIQQQVPREIDRKVDLAGKTVLPGIIDAHGHMLGLGENLMQADVRDATSEADAVQRVADFYRDQTVEWAIGRGWNQENWDVRAFPSRQSLDEFFADQPVWLTRVDGHAGWANSKALELAGITAETVSPEGGEIIRDDNGEPTGVLIDNAMALVESKLPAKDASYIKKALKTAFAHLVTEGITGVHDAGVDAANLEVYQQLAAQGEMPVRVYAMLSATEPKLPELLANGPITTADDSLTVRSVKIYTDGALGSRGAALIEPYSDAAHTRGLLVTQPEVLEQLFNLVIPHGFQINIHAIGDRANRIALDKFASAYETIGGRNLRHRVEHAQVVHPDDIPRFKELDIIASMQPTHATSDKNMAEDRLGKERMRGAYAWQTFLEQDTIVAAGSDFPVELSNPFFGVHAAVTRQDRDNAPQGGWYAHEAMTLEQALRSFTLDAAYASGQEQQLGSIEPGKWADFIVLDQDPFALSSDKLWRANVLATYVAGEQVYQQTTNETQE</sequence>
<dbReference type="RefSeq" id="WP_034734263.1">
    <property type="nucleotide sequence ID" value="NZ_JPIN01000019.1"/>
</dbReference>
<dbReference type="GO" id="GO:0016810">
    <property type="term" value="F:hydrolase activity, acting on carbon-nitrogen (but not peptide) bonds"/>
    <property type="evidence" value="ECO:0007669"/>
    <property type="project" value="InterPro"/>
</dbReference>
<evidence type="ECO:0000313" key="4">
    <source>
        <dbReference type="Proteomes" id="UP000053718"/>
    </source>
</evidence>
<dbReference type="Gene3D" id="2.30.40.10">
    <property type="entry name" value="Urease, subunit C, domain 1"/>
    <property type="match status" value="1"/>
</dbReference>
<dbReference type="OrthoDB" id="9031471at2"/>
<accession>A0A094IJB6</accession>
<evidence type="ECO:0000256" key="1">
    <source>
        <dbReference type="SAM" id="SignalP"/>
    </source>
</evidence>
<dbReference type="InterPro" id="IPR032466">
    <property type="entry name" value="Metal_Hydrolase"/>
</dbReference>
<feature type="signal peptide" evidence="1">
    <location>
        <begin position="1"/>
        <end position="25"/>
    </location>
</feature>
<feature type="chain" id="PRO_5001898701" evidence="1">
    <location>
        <begin position="26"/>
        <end position="567"/>
    </location>
</feature>
<dbReference type="EMBL" id="JPIN01000019">
    <property type="protein sequence ID" value="KFZ27805.1"/>
    <property type="molecule type" value="Genomic_DNA"/>
</dbReference>
<keyword evidence="1" id="KW-0732">Signal</keyword>
<dbReference type="Gene3D" id="3.10.310.70">
    <property type="match status" value="1"/>
</dbReference>
<gene>
    <name evidence="3" type="ORF">IDAT_12635</name>
</gene>
<dbReference type="SUPFAM" id="SSF51556">
    <property type="entry name" value="Metallo-dependent hydrolases"/>
    <property type="match status" value="1"/>
</dbReference>
<dbReference type="SUPFAM" id="SSF51338">
    <property type="entry name" value="Composite domain of metallo-dependent hydrolases"/>
    <property type="match status" value="1"/>
</dbReference>
<feature type="domain" description="Amidohydrolase 3" evidence="2">
    <location>
        <begin position="82"/>
        <end position="558"/>
    </location>
</feature>
<keyword evidence="4" id="KW-1185">Reference proteome</keyword>
<dbReference type="PANTHER" id="PTHR22642">
    <property type="entry name" value="IMIDAZOLONEPROPIONASE"/>
    <property type="match status" value="1"/>
</dbReference>
<keyword evidence="3" id="KW-0378">Hydrolase</keyword>
<dbReference type="eggNOG" id="COG1574">
    <property type="taxonomic scope" value="Bacteria"/>
</dbReference>
<dbReference type="InterPro" id="IPR033932">
    <property type="entry name" value="YtcJ-like"/>
</dbReference>
<dbReference type="AlphaFoldDB" id="A0A094IJB6"/>
<dbReference type="CDD" id="cd01300">
    <property type="entry name" value="YtcJ_like"/>
    <property type="match status" value="1"/>
</dbReference>
<dbReference type="STRING" id="1517416.IDAT_12635"/>
<evidence type="ECO:0000313" key="3">
    <source>
        <dbReference type="EMBL" id="KFZ27805.1"/>
    </source>
</evidence>
<dbReference type="InterPro" id="IPR013108">
    <property type="entry name" value="Amidohydro_3"/>
</dbReference>
<name>A0A094IJB6_9GAMM</name>
<dbReference type="InterPro" id="IPR011059">
    <property type="entry name" value="Metal-dep_hydrolase_composite"/>
</dbReference>
<protein>
    <submittedName>
        <fullName evidence="3">Amidohydrolase</fullName>
    </submittedName>
</protein>
<reference evidence="3 4" key="1">
    <citation type="submission" date="2014-06" db="EMBL/GenBank/DDBJ databases">
        <title>Draft genome sequence of Idiomarina sp. MCCC 1A10513.</title>
        <authorList>
            <person name="Du J."/>
            <person name="Lai Q."/>
            <person name="Shao Z."/>
        </authorList>
    </citation>
    <scope>NUCLEOTIDE SEQUENCE [LARGE SCALE GENOMIC DNA]</scope>
    <source>
        <strain evidence="3 4">MCCC 1A10513</strain>
    </source>
</reference>
<organism evidence="3 4">
    <name type="scientific">Pseudidiomarina atlantica</name>
    <dbReference type="NCBI Taxonomy" id="1517416"/>
    <lineage>
        <taxon>Bacteria</taxon>
        <taxon>Pseudomonadati</taxon>
        <taxon>Pseudomonadota</taxon>
        <taxon>Gammaproteobacteria</taxon>
        <taxon>Alteromonadales</taxon>
        <taxon>Idiomarinaceae</taxon>
        <taxon>Pseudidiomarina</taxon>
    </lineage>
</organism>
<dbReference type="Pfam" id="PF07969">
    <property type="entry name" value="Amidohydro_3"/>
    <property type="match status" value="1"/>
</dbReference>
<proteinExistence type="predicted"/>
<dbReference type="Gene3D" id="3.20.20.140">
    <property type="entry name" value="Metal-dependent hydrolases"/>
    <property type="match status" value="1"/>
</dbReference>
<comment type="caution">
    <text evidence="3">The sequence shown here is derived from an EMBL/GenBank/DDBJ whole genome shotgun (WGS) entry which is preliminary data.</text>
</comment>
<evidence type="ECO:0000259" key="2">
    <source>
        <dbReference type="Pfam" id="PF07969"/>
    </source>
</evidence>